<keyword evidence="1" id="KW-0732">Signal</keyword>
<feature type="signal peptide" evidence="1">
    <location>
        <begin position="1"/>
        <end position="24"/>
    </location>
</feature>
<protein>
    <submittedName>
        <fullName evidence="2">Uncharacterized protein DUF4331</fullName>
    </submittedName>
</protein>
<evidence type="ECO:0000313" key="3">
    <source>
        <dbReference type="Proteomes" id="UP000255317"/>
    </source>
</evidence>
<proteinExistence type="predicted"/>
<dbReference type="InterPro" id="IPR025566">
    <property type="entry name" value="DUF4331"/>
</dbReference>
<dbReference type="RefSeq" id="WP_115123348.1">
    <property type="nucleotide sequence ID" value="NZ_QRAO01000002.1"/>
</dbReference>
<organism evidence="2 3">
    <name type="scientific">Marinirhabdus gelatinilytica</name>
    <dbReference type="NCBI Taxonomy" id="1703343"/>
    <lineage>
        <taxon>Bacteria</taxon>
        <taxon>Pseudomonadati</taxon>
        <taxon>Bacteroidota</taxon>
        <taxon>Flavobacteriia</taxon>
        <taxon>Flavobacteriales</taxon>
        <taxon>Flavobacteriaceae</taxon>
    </lineage>
</organism>
<evidence type="ECO:0000256" key="1">
    <source>
        <dbReference type="SAM" id="SignalP"/>
    </source>
</evidence>
<gene>
    <name evidence="2" type="ORF">C8D94_102330</name>
</gene>
<reference evidence="2 3" key="1">
    <citation type="submission" date="2018-07" db="EMBL/GenBank/DDBJ databases">
        <title>Genomic Encyclopedia of Type Strains, Phase IV (KMG-IV): sequencing the most valuable type-strain genomes for metagenomic binning, comparative biology and taxonomic classification.</title>
        <authorList>
            <person name="Goeker M."/>
        </authorList>
    </citation>
    <scope>NUCLEOTIDE SEQUENCE [LARGE SCALE GENOMIC DNA]</scope>
    <source>
        <strain evidence="2 3">DSM 101478</strain>
    </source>
</reference>
<feature type="chain" id="PRO_5016943157" evidence="1">
    <location>
        <begin position="25"/>
        <end position="239"/>
    </location>
</feature>
<accession>A0A370QFK3</accession>
<sequence length="239" mass="25701">MKPTKLFAVLGGAAVAILSIFLIAADHVDAPAVAQTTTDIADVYAFEGSNPNNTVLIATIQGPLTPGNVTEMAEFPEDVLVEFNIDNTGDFVEDLVIQAIRRGDSMYFFGPAAPAQTGLNSTIQTTAPMNSVKISSTSETEVTTNNNMSFFAGPRRDYFFFDFDRFNQVASDTPPTEGFLPAGQATDFFEDLNVLAITVEVPNSMLGTAPAHAAKATGLPQFDNFPNAYNVWVSAKRKQ</sequence>
<dbReference type="OrthoDB" id="9791748at2"/>
<keyword evidence="3" id="KW-1185">Reference proteome</keyword>
<dbReference type="AlphaFoldDB" id="A0A370QFK3"/>
<dbReference type="EMBL" id="QRAO01000002">
    <property type="protein sequence ID" value="RDK87148.1"/>
    <property type="molecule type" value="Genomic_DNA"/>
</dbReference>
<comment type="caution">
    <text evidence="2">The sequence shown here is derived from an EMBL/GenBank/DDBJ whole genome shotgun (WGS) entry which is preliminary data.</text>
</comment>
<dbReference type="Proteomes" id="UP000255317">
    <property type="component" value="Unassembled WGS sequence"/>
</dbReference>
<evidence type="ECO:0000313" key="2">
    <source>
        <dbReference type="EMBL" id="RDK87148.1"/>
    </source>
</evidence>
<name>A0A370QFK3_9FLAO</name>
<dbReference type="Pfam" id="PF14224">
    <property type="entry name" value="DUF4331"/>
    <property type="match status" value="2"/>
</dbReference>